<keyword evidence="6" id="KW-0597">Phosphoprotein</keyword>
<evidence type="ECO:0000256" key="18">
    <source>
        <dbReference type="PIRSR" id="PIRSR623088-3"/>
    </source>
</evidence>
<feature type="binding site" evidence="17">
    <location>
        <position position="748"/>
    </location>
    <ligand>
        <name>AMP</name>
        <dbReference type="ChEBI" id="CHEBI:456215"/>
    </ligand>
</feature>
<dbReference type="STRING" id="6573.A0A210QV80"/>
<evidence type="ECO:0000256" key="5">
    <source>
        <dbReference type="ARBA" id="ARBA00022535"/>
    </source>
</evidence>
<dbReference type="GO" id="GO:0047555">
    <property type="term" value="F:3',5'-cyclic-GMP phosphodiesterase activity"/>
    <property type="evidence" value="ECO:0007669"/>
    <property type="project" value="UniProtKB-EC"/>
</dbReference>
<keyword evidence="9" id="KW-0547">Nucleotide-binding</keyword>
<feature type="compositionally biased region" description="Low complexity" evidence="20">
    <location>
        <begin position="114"/>
        <end position="123"/>
    </location>
</feature>
<comment type="cofactor">
    <cofactor evidence="19">
        <name>a divalent metal cation</name>
        <dbReference type="ChEBI" id="CHEBI:60240"/>
    </cofactor>
    <text evidence="19">Binds 2 divalent metal cations per subunit. Site 1 may preferentially bind zinc ions, while site 2 has a preference for magnesium and/or manganese ions.</text>
</comment>
<feature type="active site" description="Proton donor" evidence="16">
    <location>
        <position position="597"/>
    </location>
</feature>
<dbReference type="SMART" id="SM00471">
    <property type="entry name" value="HDc"/>
    <property type="match status" value="1"/>
</dbReference>
<proteinExistence type="inferred from homology"/>
<evidence type="ECO:0000256" key="6">
    <source>
        <dbReference type="ARBA" id="ARBA00022553"/>
    </source>
</evidence>
<dbReference type="CDD" id="cd00077">
    <property type="entry name" value="HDc"/>
    <property type="match status" value="1"/>
</dbReference>
<feature type="compositionally biased region" description="Low complexity" evidence="20">
    <location>
        <begin position="65"/>
        <end position="78"/>
    </location>
</feature>
<dbReference type="InterPro" id="IPR023088">
    <property type="entry name" value="PDEase"/>
</dbReference>
<dbReference type="InterPro" id="IPR002073">
    <property type="entry name" value="PDEase_catalytic_dom"/>
</dbReference>
<comment type="catalytic activity">
    <reaction evidence="13">
        <text>3',5'-cyclic GMP + H2O = GMP + H(+)</text>
        <dbReference type="Rhea" id="RHEA:16957"/>
        <dbReference type="ChEBI" id="CHEBI:15377"/>
        <dbReference type="ChEBI" id="CHEBI:15378"/>
        <dbReference type="ChEBI" id="CHEBI:57746"/>
        <dbReference type="ChEBI" id="CHEBI:58115"/>
        <dbReference type="EC" id="3.1.4.35"/>
    </reaction>
    <physiologicalReaction direction="left-to-right" evidence="13">
        <dbReference type="Rhea" id="RHEA:16958"/>
    </physiologicalReaction>
</comment>
<keyword evidence="23" id="KW-1185">Reference proteome</keyword>
<feature type="domain" description="PDEase" evidence="21">
    <location>
        <begin position="521"/>
        <end position="844"/>
    </location>
</feature>
<evidence type="ECO:0000256" key="1">
    <source>
        <dbReference type="ARBA" id="ARBA00001946"/>
    </source>
</evidence>
<evidence type="ECO:0000256" key="10">
    <source>
        <dbReference type="ARBA" id="ARBA00022801"/>
    </source>
</evidence>
<evidence type="ECO:0000256" key="19">
    <source>
        <dbReference type="RuleBase" id="RU363067"/>
    </source>
</evidence>
<evidence type="ECO:0000256" key="16">
    <source>
        <dbReference type="PIRSR" id="PIRSR623088-1"/>
    </source>
</evidence>
<dbReference type="InterPro" id="IPR036971">
    <property type="entry name" value="PDEase_catalytic_dom_sf"/>
</dbReference>
<evidence type="ECO:0000256" key="15">
    <source>
        <dbReference type="ARBA" id="ARBA00059501"/>
    </source>
</evidence>
<feature type="binding site" evidence="18">
    <location>
        <position position="638"/>
    </location>
    <ligand>
        <name>Zn(2+)</name>
        <dbReference type="ChEBI" id="CHEBI:29105"/>
        <label>1</label>
    </ligand>
</feature>
<keyword evidence="7 18" id="KW-0479">Metal-binding</keyword>
<dbReference type="Gene3D" id="3.30.450.40">
    <property type="match status" value="2"/>
</dbReference>
<dbReference type="InterPro" id="IPR023174">
    <property type="entry name" value="PDEase_CS"/>
</dbReference>
<dbReference type="InterPro" id="IPR003607">
    <property type="entry name" value="HD/PDEase_dom"/>
</dbReference>
<dbReference type="OrthoDB" id="295473at2759"/>
<accession>A0A210QV80</accession>
<dbReference type="FunFam" id="1.10.1300.10:FF:000003">
    <property type="entry name" value="Phosphodiesterase"/>
    <property type="match status" value="1"/>
</dbReference>
<comment type="pathway">
    <text evidence="14">Purine metabolism; 3',5'-cyclic GMP degradation; GMP from 3',5'-cyclic GMP: step 1/1.</text>
</comment>
<organism evidence="22 23">
    <name type="scientific">Mizuhopecten yessoensis</name>
    <name type="common">Japanese scallop</name>
    <name type="synonym">Patinopecten yessoensis</name>
    <dbReference type="NCBI Taxonomy" id="6573"/>
    <lineage>
        <taxon>Eukaryota</taxon>
        <taxon>Metazoa</taxon>
        <taxon>Spiralia</taxon>
        <taxon>Lophotrochozoa</taxon>
        <taxon>Mollusca</taxon>
        <taxon>Bivalvia</taxon>
        <taxon>Autobranchia</taxon>
        <taxon>Pteriomorphia</taxon>
        <taxon>Pectinida</taxon>
        <taxon>Pectinoidea</taxon>
        <taxon>Pectinidae</taxon>
        <taxon>Mizuhopecten</taxon>
    </lineage>
</organism>
<evidence type="ECO:0000259" key="21">
    <source>
        <dbReference type="PROSITE" id="PS51845"/>
    </source>
</evidence>
<feature type="compositionally biased region" description="Acidic residues" evidence="20">
    <location>
        <begin position="861"/>
        <end position="873"/>
    </location>
</feature>
<dbReference type="FunFam" id="3.30.450.40:FF:000004">
    <property type="entry name" value="Phosphodiesterase"/>
    <property type="match status" value="1"/>
</dbReference>
<evidence type="ECO:0000256" key="14">
    <source>
        <dbReference type="ARBA" id="ARBA00037913"/>
    </source>
</evidence>
<dbReference type="EMBL" id="NEDP02001725">
    <property type="protein sequence ID" value="OWF52644.1"/>
    <property type="molecule type" value="Genomic_DNA"/>
</dbReference>
<evidence type="ECO:0000256" key="4">
    <source>
        <dbReference type="ARBA" id="ARBA00022533"/>
    </source>
</evidence>
<keyword evidence="4" id="KW-0021">Allosteric enzyme</keyword>
<evidence type="ECO:0000256" key="12">
    <source>
        <dbReference type="ARBA" id="ARBA00022992"/>
    </source>
</evidence>
<feature type="binding site" evidence="18">
    <location>
        <position position="638"/>
    </location>
    <ligand>
        <name>Zn(2+)</name>
        <dbReference type="ChEBI" id="CHEBI:29105"/>
        <label>2</label>
    </ligand>
</feature>
<evidence type="ECO:0000256" key="9">
    <source>
        <dbReference type="ARBA" id="ARBA00022741"/>
    </source>
</evidence>
<feature type="region of interest" description="Disordered" evidence="20">
    <location>
        <begin position="62"/>
        <end position="90"/>
    </location>
</feature>
<comment type="cofactor">
    <cofactor evidence="1">
        <name>Mg(2+)</name>
        <dbReference type="ChEBI" id="CHEBI:18420"/>
    </cofactor>
</comment>
<feature type="binding site" evidence="17">
    <location>
        <position position="638"/>
    </location>
    <ligand>
        <name>AMP</name>
        <dbReference type="ChEBI" id="CHEBI:456215"/>
    </ligand>
</feature>
<dbReference type="PRINTS" id="PR00387">
    <property type="entry name" value="PDIESTERASE1"/>
</dbReference>
<evidence type="ECO:0000256" key="17">
    <source>
        <dbReference type="PIRSR" id="PIRSR623088-2"/>
    </source>
</evidence>
<evidence type="ECO:0000256" key="3">
    <source>
        <dbReference type="ARBA" id="ARBA00007648"/>
    </source>
</evidence>
<dbReference type="PROSITE" id="PS00126">
    <property type="entry name" value="PDEASE_I_1"/>
    <property type="match status" value="1"/>
</dbReference>
<keyword evidence="11" id="KW-0862">Zinc</keyword>
<keyword evidence="5" id="KW-0140">cGMP</keyword>
<dbReference type="PROSITE" id="PS51845">
    <property type="entry name" value="PDEASE_I_2"/>
    <property type="match status" value="1"/>
</dbReference>
<keyword evidence="10 19" id="KW-0378">Hydrolase</keyword>
<keyword evidence="12" id="KW-0142">cGMP-binding</keyword>
<evidence type="ECO:0000256" key="2">
    <source>
        <dbReference type="ARBA" id="ARBA00001947"/>
    </source>
</evidence>
<dbReference type="Pfam" id="PF01590">
    <property type="entry name" value="GAF"/>
    <property type="match status" value="2"/>
</dbReference>
<dbReference type="InterPro" id="IPR029016">
    <property type="entry name" value="GAF-like_dom_sf"/>
</dbReference>
<dbReference type="PANTHER" id="PTHR11347">
    <property type="entry name" value="CYCLIC NUCLEOTIDE PHOSPHODIESTERASE"/>
    <property type="match status" value="1"/>
</dbReference>
<dbReference type="Pfam" id="PF00233">
    <property type="entry name" value="PDEase_I"/>
    <property type="match status" value="1"/>
</dbReference>
<feature type="binding site" evidence="18">
    <location>
        <position position="601"/>
    </location>
    <ligand>
        <name>Zn(2+)</name>
        <dbReference type="ChEBI" id="CHEBI:29105"/>
        <label>1</label>
    </ligand>
</feature>
<reference evidence="22 23" key="1">
    <citation type="journal article" date="2017" name="Nat. Ecol. Evol.">
        <title>Scallop genome provides insights into evolution of bilaterian karyotype and development.</title>
        <authorList>
            <person name="Wang S."/>
            <person name="Zhang J."/>
            <person name="Jiao W."/>
            <person name="Li J."/>
            <person name="Xun X."/>
            <person name="Sun Y."/>
            <person name="Guo X."/>
            <person name="Huan P."/>
            <person name="Dong B."/>
            <person name="Zhang L."/>
            <person name="Hu X."/>
            <person name="Sun X."/>
            <person name="Wang J."/>
            <person name="Zhao C."/>
            <person name="Wang Y."/>
            <person name="Wang D."/>
            <person name="Huang X."/>
            <person name="Wang R."/>
            <person name="Lv J."/>
            <person name="Li Y."/>
            <person name="Zhang Z."/>
            <person name="Liu B."/>
            <person name="Lu W."/>
            <person name="Hui Y."/>
            <person name="Liang J."/>
            <person name="Zhou Z."/>
            <person name="Hou R."/>
            <person name="Li X."/>
            <person name="Liu Y."/>
            <person name="Li H."/>
            <person name="Ning X."/>
            <person name="Lin Y."/>
            <person name="Zhao L."/>
            <person name="Xing Q."/>
            <person name="Dou J."/>
            <person name="Li Y."/>
            <person name="Mao J."/>
            <person name="Guo H."/>
            <person name="Dou H."/>
            <person name="Li T."/>
            <person name="Mu C."/>
            <person name="Jiang W."/>
            <person name="Fu Q."/>
            <person name="Fu X."/>
            <person name="Miao Y."/>
            <person name="Liu J."/>
            <person name="Yu Q."/>
            <person name="Li R."/>
            <person name="Liao H."/>
            <person name="Li X."/>
            <person name="Kong Y."/>
            <person name="Jiang Z."/>
            <person name="Chourrout D."/>
            <person name="Li R."/>
            <person name="Bao Z."/>
        </authorList>
    </citation>
    <scope>NUCLEOTIDE SEQUENCE [LARGE SCALE GENOMIC DNA]</scope>
    <source>
        <strain evidence="22 23">PY_sf001</strain>
    </source>
</reference>
<comment type="similarity">
    <text evidence="3 19">Belongs to the cyclic nucleotide phosphodiesterase family.</text>
</comment>
<name>A0A210QV80_MIZYE</name>
<evidence type="ECO:0000313" key="22">
    <source>
        <dbReference type="EMBL" id="OWF52644.1"/>
    </source>
</evidence>
<evidence type="ECO:0000256" key="8">
    <source>
        <dbReference type="ARBA" id="ARBA00022737"/>
    </source>
</evidence>
<feature type="region of interest" description="Disordered" evidence="20">
    <location>
        <begin position="112"/>
        <end position="133"/>
    </location>
</feature>
<dbReference type="EC" id="3.1.4.-" evidence="19"/>
<keyword evidence="8" id="KW-0677">Repeat</keyword>
<feature type="compositionally biased region" description="Basic and acidic residues" evidence="20">
    <location>
        <begin position="846"/>
        <end position="860"/>
    </location>
</feature>
<comment type="caution">
    <text evidence="22">The sequence shown here is derived from an EMBL/GenBank/DDBJ whole genome shotgun (WGS) entry which is preliminary data.</text>
</comment>
<dbReference type="GO" id="GO:0030553">
    <property type="term" value="F:cGMP binding"/>
    <property type="evidence" value="ECO:0007669"/>
    <property type="project" value="UniProtKB-KW"/>
</dbReference>
<comment type="function">
    <text evidence="15">Plays a role in signal transduction by regulating the intracellular concentration of cyclic nucleotides. This phosphodiesterase catalyzes the specific hydrolysis of cGMP to 5'-GMP. Specifically regulates nitric-oxide-generated cGMP.</text>
</comment>
<evidence type="ECO:0000313" key="23">
    <source>
        <dbReference type="Proteomes" id="UP000242188"/>
    </source>
</evidence>
<dbReference type="GO" id="GO:0046872">
    <property type="term" value="F:metal ion binding"/>
    <property type="evidence" value="ECO:0007669"/>
    <property type="project" value="UniProtKB-KW"/>
</dbReference>
<evidence type="ECO:0000256" key="7">
    <source>
        <dbReference type="ARBA" id="ARBA00022723"/>
    </source>
</evidence>
<dbReference type="SMART" id="SM00065">
    <property type="entry name" value="GAF"/>
    <property type="match status" value="2"/>
</dbReference>
<evidence type="ECO:0000256" key="13">
    <source>
        <dbReference type="ARBA" id="ARBA00036079"/>
    </source>
</evidence>
<dbReference type="Proteomes" id="UP000242188">
    <property type="component" value="Unassembled WGS sequence"/>
</dbReference>
<evidence type="ECO:0000256" key="11">
    <source>
        <dbReference type="ARBA" id="ARBA00022833"/>
    </source>
</evidence>
<feature type="binding site" evidence="18">
    <location>
        <position position="637"/>
    </location>
    <ligand>
        <name>Zn(2+)</name>
        <dbReference type="ChEBI" id="CHEBI:29105"/>
        <label>1</label>
    </ligand>
</feature>
<comment type="cofactor">
    <cofactor evidence="2">
        <name>Zn(2+)</name>
        <dbReference type="ChEBI" id="CHEBI:29105"/>
    </cofactor>
</comment>
<protein>
    <recommendedName>
        <fullName evidence="19">Phosphodiesterase</fullName>
        <ecNumber evidence="19">3.1.4.-</ecNumber>
    </recommendedName>
</protein>
<gene>
    <name evidence="22" type="ORF">KP79_PYT05839</name>
</gene>
<dbReference type="FunFam" id="3.30.450.40:FF:000015">
    <property type="entry name" value="Phosphodiesterase"/>
    <property type="match status" value="1"/>
</dbReference>
<dbReference type="SUPFAM" id="SSF109604">
    <property type="entry name" value="HD-domain/PDEase-like"/>
    <property type="match status" value="1"/>
</dbReference>
<feature type="region of interest" description="Disordered" evidence="20">
    <location>
        <begin position="1"/>
        <end position="20"/>
    </location>
</feature>
<dbReference type="Gene3D" id="1.10.1300.10">
    <property type="entry name" value="3'5'-cyclic nucleotide phosphodiesterase, catalytic domain"/>
    <property type="match status" value="1"/>
</dbReference>
<feature type="binding site" evidence="17">
    <location>
        <position position="801"/>
    </location>
    <ligand>
        <name>AMP</name>
        <dbReference type="ChEBI" id="CHEBI:456215"/>
    </ligand>
</feature>
<feature type="binding site" evidence="17">
    <location>
        <begin position="597"/>
        <end position="601"/>
    </location>
    <ligand>
        <name>AMP</name>
        <dbReference type="ChEBI" id="CHEBI:456215"/>
    </ligand>
</feature>
<dbReference type="InterPro" id="IPR003018">
    <property type="entry name" value="GAF"/>
</dbReference>
<dbReference type="SUPFAM" id="SSF55781">
    <property type="entry name" value="GAF domain-like"/>
    <property type="match status" value="2"/>
</dbReference>
<feature type="compositionally biased region" description="Basic and acidic residues" evidence="20">
    <location>
        <begin position="7"/>
        <end position="20"/>
    </location>
</feature>
<sequence length="873" mass="99438">MSVDPDCGDRQSPELSEEYSRMERWMDDHPEFVHDYFARKAKKSMVDGWLLAHAFNHSPGLHIQSDNNSSDSNSRNNSGTNTPVRKISAQEFDKGDTLDPIVSTVDGLPTFLGPSSVPSSQSSTNNKCQRRSRSELKALDEKELMYELVIDICNDLDVTSLCHKILQNVCILIDADRCSLFLVHGSGTEEKHLVSKLFDVNAETSLEEVSENRESIRIAWGTGIIGYVAKTGEPQNIPDAYKDPLFSDEVDIRMGYKTRSILSMPIKDCAGKVIGVAQAVNKSSVENEPFNEHDEKVFGYYLAFCGIGLKNAQLYEKSLLENRRNQVLLDLARVIFEEQSNVANLIYKIMMHTQSLLQCQRCQVMLIEDLSKGIFSQVFDLENTDFDNSDTFNRNWPAEPRFPIHIGISGHVATTGETLNIPDASKDKRFYTKADEESSFVTKSILCMPIKNSSNRVIGVAQLTNKLDATAFNKNDENLFEAFAIFCGMGINNTQMYETAIRAMAKRRIALECLSYHATVPADEANKLKTLTIPLANDFNLLDYTFSDFGLDDDDTLRASIRMFLDLNLVERFRINYEVLCRWLMSVKKNYRNVTYHNWRHAFNVAQTMFCMLKKGQMDNVFTDRERLALMVGCLCHDLDHRGTNNQFQKESMSPLADLYSTSTLEHHHFDQCIMILSTKGNDILSNLKQNEYEDVINLLEGAILSTDLALYFKFRGTFFDLVGSGKANWSTREDRDLLRSMMMTASDVSAITKPWEVQLAVADLIANEFFEQGDMEKAQFKIKPMDMMDRDKKDHLPDMQVNFIDVICMPIYKAMSDVSPHMRPLLDGCKKNRSNWESMSTQTNKHSEDEKENEKHDEEEKVSEEKDEMASS</sequence>
<evidence type="ECO:0000256" key="20">
    <source>
        <dbReference type="SAM" id="MobiDB-lite"/>
    </source>
</evidence>
<dbReference type="AlphaFoldDB" id="A0A210QV80"/>
<dbReference type="GO" id="GO:0007165">
    <property type="term" value="P:signal transduction"/>
    <property type="evidence" value="ECO:0007669"/>
    <property type="project" value="InterPro"/>
</dbReference>
<feature type="binding site" evidence="18">
    <location>
        <position position="748"/>
    </location>
    <ligand>
        <name>Zn(2+)</name>
        <dbReference type="ChEBI" id="CHEBI:29105"/>
        <label>1</label>
    </ligand>
</feature>
<feature type="region of interest" description="Disordered" evidence="20">
    <location>
        <begin position="831"/>
        <end position="873"/>
    </location>
</feature>